<keyword evidence="4" id="KW-1015">Disulfide bond</keyword>
<evidence type="ECO:0000256" key="3">
    <source>
        <dbReference type="ARBA" id="ARBA00022729"/>
    </source>
</evidence>
<comment type="caution">
    <text evidence="7">The sequence shown here is derived from an EMBL/GenBank/DDBJ whole genome shotgun (WGS) entry which is preliminary data.</text>
</comment>
<evidence type="ECO:0000313" key="7">
    <source>
        <dbReference type="EMBL" id="GLT21650.1"/>
    </source>
</evidence>
<dbReference type="InterPro" id="IPR006558">
    <property type="entry name" value="LamG-like"/>
</dbReference>
<organism evidence="7 8">
    <name type="scientific">Zoogloea oryzae</name>
    <dbReference type="NCBI Taxonomy" id="310767"/>
    <lineage>
        <taxon>Bacteria</taxon>
        <taxon>Pseudomonadati</taxon>
        <taxon>Pseudomonadota</taxon>
        <taxon>Betaproteobacteria</taxon>
        <taxon>Rhodocyclales</taxon>
        <taxon>Zoogloeaceae</taxon>
        <taxon>Zoogloea</taxon>
    </lineage>
</organism>
<keyword evidence="8" id="KW-1185">Reference proteome</keyword>
<dbReference type="InterPro" id="IPR055372">
    <property type="entry name" value="CBM96"/>
</dbReference>
<evidence type="ECO:0000259" key="6">
    <source>
        <dbReference type="SMART" id="SM00560"/>
    </source>
</evidence>
<keyword evidence="5" id="KW-0812">Transmembrane</keyword>
<dbReference type="Gene3D" id="2.60.120.200">
    <property type="match status" value="1"/>
</dbReference>
<dbReference type="Proteomes" id="UP001157167">
    <property type="component" value="Unassembled WGS sequence"/>
</dbReference>
<keyword evidence="3" id="KW-0732">Signal</keyword>
<dbReference type="NCBIfam" id="NF033679">
    <property type="entry name" value="DNRLRE_dom"/>
    <property type="match status" value="2"/>
</dbReference>
<feature type="transmembrane region" description="Helical" evidence="5">
    <location>
        <begin position="7"/>
        <end position="28"/>
    </location>
</feature>
<name>A0ABQ6FAW0_9RHOO</name>
<keyword evidence="5" id="KW-1133">Transmembrane helix</keyword>
<evidence type="ECO:0000256" key="1">
    <source>
        <dbReference type="ARBA" id="ARBA00004613"/>
    </source>
</evidence>
<dbReference type="SMART" id="SM00560">
    <property type="entry name" value="LamGL"/>
    <property type="match status" value="1"/>
</dbReference>
<accession>A0ABQ6FAW0</accession>
<dbReference type="Pfam" id="PF13385">
    <property type="entry name" value="Laminin_G_3"/>
    <property type="match status" value="1"/>
</dbReference>
<comment type="subcellular location">
    <subcellularLocation>
        <location evidence="1">Secreted</location>
    </subcellularLocation>
</comment>
<dbReference type="SUPFAM" id="SSF49899">
    <property type="entry name" value="Concanavalin A-like lectins/glucanases"/>
    <property type="match status" value="1"/>
</dbReference>
<dbReference type="RefSeq" id="WP_284187059.1">
    <property type="nucleotide sequence ID" value="NZ_BSPX01000011.1"/>
</dbReference>
<dbReference type="InterPro" id="IPR013320">
    <property type="entry name" value="ConA-like_dom_sf"/>
</dbReference>
<keyword evidence="2" id="KW-0964">Secreted</keyword>
<feature type="domain" description="LamG-like jellyroll fold" evidence="6">
    <location>
        <begin position="391"/>
        <end position="525"/>
    </location>
</feature>
<proteinExistence type="predicted"/>
<evidence type="ECO:0000256" key="2">
    <source>
        <dbReference type="ARBA" id="ARBA00022525"/>
    </source>
</evidence>
<sequence length="720" mass="76427">MSCRTRGFLLLPVSLLLIVIGVVTFGLVQDIGTGARSNLRETERARRIAEAGIAHATWKLNQLATCSGYTDLPATSMGSDSYKVSVSPTSGSPVTLTSTATLASGLPGARATVSRQVPKTAGNTLTYTVKTDSSGADTYLDAANTTKNYGASATLQLQQGASYPLLQFDLSTLPKGSRIVDAQLVLYRENAGSLSLSGRVVNAHRVLEPWVPGTKNGSTSADGATWLTRDGFKAWQMAGATIESTSALDAPHTHYYLSGYTITWGLTNLVQGWVDQRYPNYGVLLVPTSSFTEAYASAEASDATRIPKLVIKYIAPCGALNPPQDGISGRVAWWKLDETTGASAGDAIGGHTGSVTGGSWSSAGGVAGGALSFASAGKVTVTHTSDLSMSGDFSLAAWINMSDRNGKRPVLYKGTAANEANYAMGTRDGEMYFEYFANNAWRTYTTTGLNLKPGTYYHLAATYKDILRQIKLYVDGNLVGTFTASFGNTPVVNTRNLLIGNTPYNENFLGRLDDVQIIASTLDATGVLSAMGGSVRLPVADAYVSSNLPGNVNYGTTTPLQLAYVPDNRPILRFDLSNVPAGTVIKRAILSFHVENSLILSLSLSAKLYPLTESWVEGTQNGAISSGGVSWSKRQNAPDLAWTNAGGTFANSLAGTLSLPLGASPQRYWEVNITTTVQEWVDGVRPNNGLVALMTFGVDTATISSRESLRQEPRLVITTN</sequence>
<dbReference type="EMBL" id="BSPX01000011">
    <property type="protein sequence ID" value="GLT21650.1"/>
    <property type="molecule type" value="Genomic_DNA"/>
</dbReference>
<gene>
    <name evidence="7" type="ORF">GCM10007933_11020</name>
</gene>
<evidence type="ECO:0000313" key="8">
    <source>
        <dbReference type="Proteomes" id="UP001157167"/>
    </source>
</evidence>
<keyword evidence="5" id="KW-0472">Membrane</keyword>
<evidence type="ECO:0000256" key="4">
    <source>
        <dbReference type="ARBA" id="ARBA00023157"/>
    </source>
</evidence>
<dbReference type="Pfam" id="PF24517">
    <property type="entry name" value="CBM96"/>
    <property type="match status" value="2"/>
</dbReference>
<protein>
    <recommendedName>
        <fullName evidence="6">LamG-like jellyroll fold domain-containing protein</fullName>
    </recommendedName>
</protein>
<reference evidence="8" key="1">
    <citation type="journal article" date="2019" name="Int. J. Syst. Evol. Microbiol.">
        <title>The Global Catalogue of Microorganisms (GCM) 10K type strain sequencing project: providing services to taxonomists for standard genome sequencing and annotation.</title>
        <authorList>
            <consortium name="The Broad Institute Genomics Platform"/>
            <consortium name="The Broad Institute Genome Sequencing Center for Infectious Disease"/>
            <person name="Wu L."/>
            <person name="Ma J."/>
        </authorList>
    </citation>
    <scope>NUCLEOTIDE SEQUENCE [LARGE SCALE GENOMIC DNA]</scope>
    <source>
        <strain evidence="8">NBRC 102407</strain>
    </source>
</reference>
<evidence type="ECO:0000256" key="5">
    <source>
        <dbReference type="SAM" id="Phobius"/>
    </source>
</evidence>